<dbReference type="EMBL" id="JAKWBL010000002">
    <property type="protein sequence ID" value="MCH5598845.1"/>
    <property type="molecule type" value="Genomic_DNA"/>
</dbReference>
<sequence>MLKDGSLSRYRCHTGHAYSTDSLLASVTESIEDNLWNVIRGIEESIMMLNNTGDHHAEQNDPKLAAQYFQKAKEAGDRLQVLKDMVAINEPLSMERISGDGS</sequence>
<protein>
    <submittedName>
        <fullName evidence="1">Uncharacterized protein</fullName>
    </submittedName>
</protein>
<gene>
    <name evidence="1" type="ORF">MKP09_13485</name>
</gene>
<evidence type="ECO:0000313" key="2">
    <source>
        <dbReference type="Proteomes" id="UP001202248"/>
    </source>
</evidence>
<evidence type="ECO:0000313" key="1">
    <source>
        <dbReference type="EMBL" id="MCH5598845.1"/>
    </source>
</evidence>
<dbReference type="RefSeq" id="WP_240830514.1">
    <property type="nucleotide sequence ID" value="NZ_JAKWBL010000002.1"/>
</dbReference>
<proteinExistence type="predicted"/>
<name>A0ABS9SKG7_9BACT</name>
<comment type="caution">
    <text evidence="1">The sequence shown here is derived from an EMBL/GenBank/DDBJ whole genome shotgun (WGS) entry which is preliminary data.</text>
</comment>
<keyword evidence="2" id="KW-1185">Reference proteome</keyword>
<accession>A0ABS9SKG7</accession>
<dbReference type="Proteomes" id="UP001202248">
    <property type="component" value="Unassembled WGS sequence"/>
</dbReference>
<reference evidence="1 2" key="1">
    <citation type="submission" date="2022-02" db="EMBL/GenBank/DDBJ databases">
        <authorList>
            <person name="Min J."/>
        </authorList>
    </citation>
    <scope>NUCLEOTIDE SEQUENCE [LARGE SCALE GENOMIC DNA]</scope>
    <source>
        <strain evidence="1 2">GR10-1</strain>
    </source>
</reference>
<organism evidence="1 2">
    <name type="scientific">Niabella ginsengisoli</name>
    <dbReference type="NCBI Taxonomy" id="522298"/>
    <lineage>
        <taxon>Bacteria</taxon>
        <taxon>Pseudomonadati</taxon>
        <taxon>Bacteroidota</taxon>
        <taxon>Chitinophagia</taxon>
        <taxon>Chitinophagales</taxon>
        <taxon>Chitinophagaceae</taxon>
        <taxon>Niabella</taxon>
    </lineage>
</organism>